<keyword evidence="1" id="KW-0732">Signal</keyword>
<keyword evidence="3" id="KW-1185">Reference proteome</keyword>
<gene>
    <name evidence="2" type="primary">lptD</name>
    <name evidence="2" type="ORF">LMG7974_00037</name>
</gene>
<dbReference type="EMBL" id="CAJHOF010000001">
    <property type="protein sequence ID" value="CAD7286693.1"/>
    <property type="molecule type" value="Genomic_DNA"/>
</dbReference>
<reference evidence="2 3" key="1">
    <citation type="submission" date="2020-11" db="EMBL/GenBank/DDBJ databases">
        <authorList>
            <person name="Peeters C."/>
        </authorList>
    </citation>
    <scope>NUCLEOTIDE SEQUENCE [LARGE SCALE GENOMIC DNA]</scope>
    <source>
        <strain evidence="2 3">LMG 7974</strain>
    </source>
</reference>
<dbReference type="InterPro" id="IPR020889">
    <property type="entry name" value="LipoPS_assembly_LptD"/>
</dbReference>
<protein>
    <submittedName>
        <fullName evidence="2">LPS-assembly protein LptD</fullName>
    </submittedName>
</protein>
<dbReference type="Proteomes" id="UP000789803">
    <property type="component" value="Unassembled WGS sequence"/>
</dbReference>
<feature type="signal peptide" evidence="1">
    <location>
        <begin position="1"/>
        <end position="19"/>
    </location>
</feature>
<dbReference type="InterPro" id="IPR050218">
    <property type="entry name" value="LptD"/>
</dbReference>
<comment type="caution">
    <text evidence="2">The sequence shown here is derived from an EMBL/GenBank/DDBJ whole genome shotgun (WGS) entry which is preliminary data.</text>
</comment>
<name>A0ABM8Q1J9_9BACT</name>
<dbReference type="RefSeq" id="WP_229931865.1">
    <property type="nucleotide sequence ID" value="NZ_CAJHOF010000001.1"/>
</dbReference>
<dbReference type="PANTHER" id="PTHR30189">
    <property type="entry name" value="LPS-ASSEMBLY PROTEIN"/>
    <property type="match status" value="1"/>
</dbReference>
<dbReference type="HAMAP" id="MF_01411">
    <property type="entry name" value="LPS_assembly_LptD"/>
    <property type="match status" value="1"/>
</dbReference>
<dbReference type="PANTHER" id="PTHR30189:SF1">
    <property type="entry name" value="LPS-ASSEMBLY PROTEIN LPTD"/>
    <property type="match status" value="1"/>
</dbReference>
<dbReference type="Gene3D" id="2.60.450.10">
    <property type="entry name" value="Lipopolysaccharide (LPS) transport protein A like domain"/>
    <property type="match status" value="1"/>
</dbReference>
<evidence type="ECO:0000313" key="2">
    <source>
        <dbReference type="EMBL" id="CAD7286693.1"/>
    </source>
</evidence>
<sequence>MWRKILLSISLSVAVFAISQDQMQNQNFELLADDVSKNGDVLTATKNVVVYSQTYLITADKAIYNQTSEIIELFGNVNMMRGANEISRSSYVKINLKNDTLDFETLFMMDKDLEVWMQSDESSSDENYYRTKGAVVSSCNVKDPDWSITATTAKLNKQSKFLHLYNPLFRVNLPLVGNTPVFYLPYFGFPTDTTRRTGLLPLDAGYSKSEGVYYKQPIYFAPYNSWDFQTDFQIRTRRGMGLNNTLRFTDSPYSYGYFSFGGFRDKDVYRQRQSVKNSNLQALKYKTHYGVELFYDRSNLFKEYISPELQEGLYLNTTILNDVEYLNLKGRGDDADSLVTSKLNYFLSEDDHYFATYARYYIDTQKIGSTNKNKDTLQELPAFQYHKFSNSFVLPNLIYSLDVQSHRYDRKIGVKATQYELNLPVSLHLPLLDEYLTFSFYENLYASHIRYDNKRISAIKSDKDKRDNFVNNYHRFAIHTDLAKAYDSFFHTLNFGAEYILPGINNGDLSDEFIYDLDGKGYENFLAAEHKKQEIAGYVTQYFYTSNGRKFLRHSVSQSYYTKDSELGNLKNSIAFYPFVNLTLFNKVEYSHLQNKIVRMQSGINYSADMFSIGINHTFRRRTDAKHDSYLTTNAAVKLPYFYKFLGAWQYDLERDYTKMWRLGLAHNRKCWNYSLIYQSDYEPVTTKTGSAIKRTQGVMFMVNFYPMGGVSYDFSMQKDPSSVE</sequence>
<proteinExistence type="inferred from homology"/>
<feature type="chain" id="PRO_5046725545" evidence="1">
    <location>
        <begin position="20"/>
        <end position="725"/>
    </location>
</feature>
<organism evidence="2 3">
    <name type="scientific">Campylobacter majalis</name>
    <dbReference type="NCBI Taxonomy" id="2790656"/>
    <lineage>
        <taxon>Bacteria</taxon>
        <taxon>Pseudomonadati</taxon>
        <taxon>Campylobacterota</taxon>
        <taxon>Epsilonproteobacteria</taxon>
        <taxon>Campylobacterales</taxon>
        <taxon>Campylobacteraceae</taxon>
        <taxon>Campylobacter</taxon>
    </lineage>
</organism>
<evidence type="ECO:0000313" key="3">
    <source>
        <dbReference type="Proteomes" id="UP000789803"/>
    </source>
</evidence>
<accession>A0ABM8Q1J9</accession>
<evidence type="ECO:0000256" key="1">
    <source>
        <dbReference type="SAM" id="SignalP"/>
    </source>
</evidence>